<feature type="transmembrane region" description="Helical" evidence="6">
    <location>
        <begin position="7"/>
        <end position="29"/>
    </location>
</feature>
<dbReference type="EMBL" id="CP060634">
    <property type="protein sequence ID" value="QNM04297.1"/>
    <property type="molecule type" value="Genomic_DNA"/>
</dbReference>
<evidence type="ECO:0000256" key="5">
    <source>
        <dbReference type="SAM" id="MobiDB-lite"/>
    </source>
</evidence>
<dbReference type="InterPro" id="IPR002810">
    <property type="entry name" value="NfeD-like_C"/>
</dbReference>
<dbReference type="RefSeq" id="WP_147596233.1">
    <property type="nucleotide sequence ID" value="NZ_CP060634.1"/>
</dbReference>
<comment type="subcellular location">
    <subcellularLocation>
        <location evidence="1">Membrane</location>
        <topology evidence="1">Multi-pass membrane protein</topology>
    </subcellularLocation>
</comment>
<organism evidence="8 9">
    <name type="scientific">Qiania dongpingensis</name>
    <dbReference type="NCBI Taxonomy" id="2763669"/>
    <lineage>
        <taxon>Bacteria</taxon>
        <taxon>Bacillati</taxon>
        <taxon>Bacillota</taxon>
        <taxon>Clostridia</taxon>
        <taxon>Lachnospirales</taxon>
        <taxon>Lachnospiraceae</taxon>
        <taxon>Qiania</taxon>
    </lineage>
</organism>
<proteinExistence type="predicted"/>
<evidence type="ECO:0000313" key="9">
    <source>
        <dbReference type="Proteomes" id="UP000515823"/>
    </source>
</evidence>
<dbReference type="PANTHER" id="PTHR33507">
    <property type="entry name" value="INNER MEMBRANE PROTEIN YBBJ"/>
    <property type="match status" value="1"/>
</dbReference>
<evidence type="ECO:0000259" key="7">
    <source>
        <dbReference type="Pfam" id="PF01957"/>
    </source>
</evidence>
<dbReference type="Gene3D" id="2.40.50.140">
    <property type="entry name" value="Nucleic acid-binding proteins"/>
    <property type="match status" value="1"/>
</dbReference>
<keyword evidence="2 6" id="KW-0812">Transmembrane</keyword>
<dbReference type="GO" id="GO:0005886">
    <property type="term" value="C:plasma membrane"/>
    <property type="evidence" value="ECO:0007669"/>
    <property type="project" value="TreeGrafter"/>
</dbReference>
<dbReference type="SUPFAM" id="SSF141322">
    <property type="entry name" value="NfeD domain-like"/>
    <property type="match status" value="1"/>
</dbReference>
<protein>
    <submittedName>
        <fullName evidence="8">NfeD family protein</fullName>
    </submittedName>
</protein>
<accession>A0A7G9G0G5</accession>
<evidence type="ECO:0000313" key="8">
    <source>
        <dbReference type="EMBL" id="QNM04297.1"/>
    </source>
</evidence>
<keyword evidence="4 6" id="KW-0472">Membrane</keyword>
<evidence type="ECO:0000256" key="3">
    <source>
        <dbReference type="ARBA" id="ARBA00022989"/>
    </source>
</evidence>
<dbReference type="PANTHER" id="PTHR33507:SF3">
    <property type="entry name" value="INNER MEMBRANE PROTEIN YBBJ"/>
    <property type="match status" value="1"/>
</dbReference>
<reference evidence="8 9" key="1">
    <citation type="submission" date="2020-08" db="EMBL/GenBank/DDBJ databases">
        <authorList>
            <person name="Liu C."/>
            <person name="Sun Q."/>
        </authorList>
    </citation>
    <scope>NUCLEOTIDE SEQUENCE [LARGE SCALE GENOMIC DNA]</scope>
    <source>
        <strain evidence="8 9">NSJ-38</strain>
    </source>
</reference>
<keyword evidence="9" id="KW-1185">Reference proteome</keyword>
<feature type="transmembrane region" description="Helical" evidence="6">
    <location>
        <begin position="35"/>
        <end position="62"/>
    </location>
</feature>
<dbReference type="KEGG" id="qdo:H9Q78_07260"/>
<evidence type="ECO:0000256" key="4">
    <source>
        <dbReference type="ARBA" id="ARBA00023136"/>
    </source>
</evidence>
<dbReference type="Proteomes" id="UP000515823">
    <property type="component" value="Chromosome"/>
</dbReference>
<dbReference type="InterPro" id="IPR012340">
    <property type="entry name" value="NA-bd_OB-fold"/>
</dbReference>
<dbReference type="AlphaFoldDB" id="A0A7G9G0G5"/>
<evidence type="ECO:0000256" key="6">
    <source>
        <dbReference type="SAM" id="Phobius"/>
    </source>
</evidence>
<evidence type="ECO:0000256" key="2">
    <source>
        <dbReference type="ARBA" id="ARBA00022692"/>
    </source>
</evidence>
<feature type="region of interest" description="Disordered" evidence="5">
    <location>
        <begin position="99"/>
        <end position="119"/>
    </location>
</feature>
<dbReference type="Pfam" id="PF01957">
    <property type="entry name" value="NfeD"/>
    <property type="match status" value="1"/>
</dbReference>
<keyword evidence="3 6" id="KW-1133">Transmembrane helix</keyword>
<gene>
    <name evidence="8" type="ORF">H9Q78_07260</name>
</gene>
<feature type="domain" description="NfeD-like C-terminal" evidence="7">
    <location>
        <begin position="80"/>
        <end position="141"/>
    </location>
</feature>
<sequence>MTAIYWLIGIVVLLVIEALTMGLTTIWFAGGALVAFIACVAGAGLEIQAILFVVVSLILLFVTRPFAKRYINKGTEKTNVEGLIGKEARVTERIDNKEGTGEAVLSGQPWSARSSDDGQILEPGDMAVVEAVRGVKLIVRKQS</sequence>
<evidence type="ECO:0000256" key="1">
    <source>
        <dbReference type="ARBA" id="ARBA00004141"/>
    </source>
</evidence>
<name>A0A7G9G0G5_9FIRM</name>
<dbReference type="InterPro" id="IPR052165">
    <property type="entry name" value="Membrane_assoc_protease"/>
</dbReference>